<feature type="active site" description="Proton acceptor" evidence="2">
    <location>
        <position position="226"/>
    </location>
</feature>
<dbReference type="InterPro" id="IPR033562">
    <property type="entry name" value="PLPL"/>
</dbReference>
<evidence type="ECO:0000313" key="5">
    <source>
        <dbReference type="Proteomes" id="UP001165060"/>
    </source>
</evidence>
<feature type="non-terminal residue" evidence="4">
    <location>
        <position position="1"/>
    </location>
</feature>
<feature type="short sequence motif" description="DGA/G" evidence="2">
    <location>
        <begin position="226"/>
        <end position="228"/>
    </location>
</feature>
<dbReference type="SUPFAM" id="SSF52151">
    <property type="entry name" value="FabD/lysophospholipase-like"/>
    <property type="match status" value="1"/>
</dbReference>
<keyword evidence="2" id="KW-0442">Lipid degradation</keyword>
<feature type="short sequence motif" description="GXGXXG" evidence="2">
    <location>
        <begin position="18"/>
        <end position="23"/>
    </location>
</feature>
<dbReference type="PROSITE" id="PS51635">
    <property type="entry name" value="PNPLA"/>
    <property type="match status" value="1"/>
</dbReference>
<sequence>RPSVPRLSRLPPSISFSGAGFLGVYHAGAADYLIGAGLLQPTLAPGERAAQALLGSSAGALIAASLRLGVRPEQVPAIANPIARRASAEPLRALTPGFSLVDEMEPFLREATGEALRGTLGIAEGEELQPKADEFVRGVDGLQVYLTAPEPRAGLFSYSSHAFLDSFASLEHLLAATVLSSYVPVATGPLSPPPGSAVDRACRLLSSTPMSRHPGGTLPPSPLWYDGGLAAMWPLLDDRTLIVSPLPVAHARNVAICPPPSSPSLPAGGGVSVSLSAGAARSARLMLQPVGEEEYEDIYRGAWEDARRVCREKGIAPAGEDLVR</sequence>
<dbReference type="PANTHER" id="PTHR12406">
    <property type="entry name" value="CALCIUM-INDEPENDENT PHOSPHOLIPASE A2 IPLA2 -RELATED"/>
    <property type="match status" value="1"/>
</dbReference>
<evidence type="ECO:0000256" key="2">
    <source>
        <dbReference type="PROSITE-ProRule" id="PRU01161"/>
    </source>
</evidence>
<comment type="caution">
    <text evidence="4">The sequence shown here is derived from an EMBL/GenBank/DDBJ whole genome shotgun (WGS) entry which is preliminary data.</text>
</comment>
<dbReference type="InterPro" id="IPR002641">
    <property type="entry name" value="PNPLA_dom"/>
</dbReference>
<proteinExistence type="predicted"/>
<dbReference type="Gene3D" id="3.40.1090.10">
    <property type="entry name" value="Cytosolic phospholipase A2 catalytic domain"/>
    <property type="match status" value="1"/>
</dbReference>
<dbReference type="PANTHER" id="PTHR12406:SF7">
    <property type="entry name" value="PATATIN-LIKE PHOSPHOLIPASE DOMAIN-CONTAINING PROTEIN 4"/>
    <property type="match status" value="1"/>
</dbReference>
<evidence type="ECO:0000259" key="3">
    <source>
        <dbReference type="PROSITE" id="PS51635"/>
    </source>
</evidence>
<keyword evidence="1 2" id="KW-0443">Lipid metabolism</keyword>
<keyword evidence="2" id="KW-0378">Hydrolase</keyword>
<name>A0ABQ6N2Q4_9STRA</name>
<dbReference type="Pfam" id="PF01734">
    <property type="entry name" value="Patatin"/>
    <property type="match status" value="1"/>
</dbReference>
<dbReference type="EMBL" id="BRYB01000812">
    <property type="protein sequence ID" value="GMI38240.1"/>
    <property type="molecule type" value="Genomic_DNA"/>
</dbReference>
<keyword evidence="5" id="KW-1185">Reference proteome</keyword>
<gene>
    <name evidence="4" type="ORF">TeGR_g3669</name>
</gene>
<organism evidence="4 5">
    <name type="scientific">Tetraparma gracilis</name>
    <dbReference type="NCBI Taxonomy" id="2962635"/>
    <lineage>
        <taxon>Eukaryota</taxon>
        <taxon>Sar</taxon>
        <taxon>Stramenopiles</taxon>
        <taxon>Ochrophyta</taxon>
        <taxon>Bolidophyceae</taxon>
        <taxon>Parmales</taxon>
        <taxon>Triparmaceae</taxon>
        <taxon>Tetraparma</taxon>
    </lineage>
</organism>
<evidence type="ECO:0000313" key="4">
    <source>
        <dbReference type="EMBL" id="GMI38240.1"/>
    </source>
</evidence>
<dbReference type="Proteomes" id="UP001165060">
    <property type="component" value="Unassembled WGS sequence"/>
</dbReference>
<feature type="active site" description="Nucleophile" evidence="2">
    <location>
        <position position="57"/>
    </location>
</feature>
<evidence type="ECO:0000256" key="1">
    <source>
        <dbReference type="ARBA" id="ARBA00023098"/>
    </source>
</evidence>
<feature type="short sequence motif" description="GXSXG" evidence="2">
    <location>
        <begin position="55"/>
        <end position="59"/>
    </location>
</feature>
<feature type="domain" description="PNPLA" evidence="3">
    <location>
        <begin position="14"/>
        <end position="239"/>
    </location>
</feature>
<dbReference type="InterPro" id="IPR016035">
    <property type="entry name" value="Acyl_Trfase/lysoPLipase"/>
</dbReference>
<reference evidence="4 5" key="1">
    <citation type="journal article" date="2023" name="Commun. Biol.">
        <title>Genome analysis of Parmales, the sister group of diatoms, reveals the evolutionary specialization of diatoms from phago-mixotrophs to photoautotrophs.</title>
        <authorList>
            <person name="Ban H."/>
            <person name="Sato S."/>
            <person name="Yoshikawa S."/>
            <person name="Yamada K."/>
            <person name="Nakamura Y."/>
            <person name="Ichinomiya M."/>
            <person name="Sato N."/>
            <person name="Blanc-Mathieu R."/>
            <person name="Endo H."/>
            <person name="Kuwata A."/>
            <person name="Ogata H."/>
        </authorList>
    </citation>
    <scope>NUCLEOTIDE SEQUENCE [LARGE SCALE GENOMIC DNA]</scope>
</reference>
<protein>
    <recommendedName>
        <fullName evidence="3">PNPLA domain-containing protein</fullName>
    </recommendedName>
</protein>
<accession>A0ABQ6N2Q4</accession>